<dbReference type="AlphaFoldDB" id="A0A8S9YLF4"/>
<evidence type="ECO:0000256" key="13">
    <source>
        <dbReference type="PIRNR" id="PIRNR016478"/>
    </source>
</evidence>
<dbReference type="PIRSF" id="PIRSF016478">
    <property type="entry name" value="Coatomer_esu"/>
    <property type="match status" value="1"/>
</dbReference>
<dbReference type="SUPFAM" id="SSF48452">
    <property type="entry name" value="TPR-like"/>
    <property type="match status" value="1"/>
</dbReference>
<dbReference type="GO" id="GO:0015031">
    <property type="term" value="P:protein transport"/>
    <property type="evidence" value="ECO:0007669"/>
    <property type="project" value="UniProtKB-UniRule"/>
</dbReference>
<comment type="caution">
    <text evidence="14">The sequence shown here is derived from an EMBL/GenBank/DDBJ whole genome shotgun (WGS) entry which is preliminary data.</text>
</comment>
<protein>
    <recommendedName>
        <fullName evidence="5 13">Coatomer subunit epsilon</fullName>
    </recommendedName>
</protein>
<dbReference type="Gene3D" id="1.25.40.10">
    <property type="entry name" value="Tetratricopeptide repeat domain"/>
    <property type="match status" value="1"/>
</dbReference>
<proteinExistence type="inferred from homology"/>
<evidence type="ECO:0000256" key="11">
    <source>
        <dbReference type="ARBA" id="ARBA00023136"/>
    </source>
</evidence>
<dbReference type="PANTHER" id="PTHR10805:SF0">
    <property type="entry name" value="COATOMER SUBUNIT EPSILON"/>
    <property type="match status" value="1"/>
</dbReference>
<dbReference type="Proteomes" id="UP000822476">
    <property type="component" value="Unassembled WGS sequence"/>
</dbReference>
<evidence type="ECO:0000256" key="4">
    <source>
        <dbReference type="ARBA" id="ARBA00011775"/>
    </source>
</evidence>
<gene>
    <name evidence="14" type="ORF">EG68_11988</name>
</gene>
<reference evidence="14" key="1">
    <citation type="submission" date="2019-07" db="EMBL/GenBank/DDBJ databases">
        <title>Annotation for the trematode Paragonimus miyazaki's.</title>
        <authorList>
            <person name="Choi Y.-J."/>
        </authorList>
    </citation>
    <scope>NUCLEOTIDE SEQUENCE</scope>
    <source>
        <strain evidence="14">Japan</strain>
    </source>
</reference>
<dbReference type="GO" id="GO:0006891">
    <property type="term" value="P:intra-Golgi vesicle-mediated transport"/>
    <property type="evidence" value="ECO:0007669"/>
    <property type="project" value="TreeGrafter"/>
</dbReference>
<dbReference type="Pfam" id="PF04733">
    <property type="entry name" value="Coatomer_E"/>
    <property type="match status" value="1"/>
</dbReference>
<dbReference type="PANTHER" id="PTHR10805">
    <property type="entry name" value="COATOMER SUBUNIT EPSILON"/>
    <property type="match status" value="1"/>
</dbReference>
<comment type="subunit">
    <text evidence="4">Oligomeric complex that consists of at least the alpha, beta, beta', gamma, delta, epsilon and zeta subunits.</text>
</comment>
<dbReference type="InterPro" id="IPR006822">
    <property type="entry name" value="Coatomer_esu"/>
</dbReference>
<dbReference type="GO" id="GO:0005198">
    <property type="term" value="F:structural molecule activity"/>
    <property type="evidence" value="ECO:0007669"/>
    <property type="project" value="UniProtKB-UniRule"/>
</dbReference>
<evidence type="ECO:0000313" key="14">
    <source>
        <dbReference type="EMBL" id="KAF7233404.1"/>
    </source>
</evidence>
<evidence type="ECO:0000313" key="15">
    <source>
        <dbReference type="Proteomes" id="UP000822476"/>
    </source>
</evidence>
<dbReference type="EMBL" id="JTDE01021095">
    <property type="protein sequence ID" value="KAF7233404.1"/>
    <property type="molecule type" value="Genomic_DNA"/>
</dbReference>
<dbReference type="InterPro" id="IPR011990">
    <property type="entry name" value="TPR-like_helical_dom_sf"/>
</dbReference>
<keyword evidence="11 13" id="KW-0472">Membrane</keyword>
<comment type="subcellular location">
    <subcellularLocation>
        <location evidence="2">Cytoplasmic vesicle</location>
        <location evidence="2">COPI-coated vesicle membrane</location>
        <topology evidence="2">Peripheral membrane protein</topology>
        <orientation evidence="2">Cytoplasmic side</orientation>
    </subcellularLocation>
    <subcellularLocation>
        <location evidence="1">Golgi apparatus membrane</location>
        <topology evidence="1">Peripheral membrane protein</topology>
        <orientation evidence="1">Cytoplasmic side</orientation>
    </subcellularLocation>
</comment>
<evidence type="ECO:0000256" key="9">
    <source>
        <dbReference type="ARBA" id="ARBA00022927"/>
    </source>
</evidence>
<dbReference type="GO" id="GO:0030126">
    <property type="term" value="C:COPI vesicle coat"/>
    <property type="evidence" value="ECO:0007669"/>
    <property type="project" value="TreeGrafter"/>
</dbReference>
<evidence type="ECO:0000256" key="8">
    <source>
        <dbReference type="ARBA" id="ARBA00022892"/>
    </source>
</evidence>
<evidence type="ECO:0000256" key="10">
    <source>
        <dbReference type="ARBA" id="ARBA00023034"/>
    </source>
</evidence>
<evidence type="ECO:0000256" key="3">
    <source>
        <dbReference type="ARBA" id="ARBA00008827"/>
    </source>
</evidence>
<comment type="similarity">
    <text evidence="3 13">Belongs to the COPE family.</text>
</comment>
<dbReference type="GO" id="GO:0006888">
    <property type="term" value="P:endoplasmic reticulum to Golgi vesicle-mediated transport"/>
    <property type="evidence" value="ECO:0007669"/>
    <property type="project" value="TreeGrafter"/>
</dbReference>
<name>A0A8S9YLF4_9TREM</name>
<evidence type="ECO:0000256" key="1">
    <source>
        <dbReference type="ARBA" id="ARBA00004255"/>
    </source>
</evidence>
<keyword evidence="12 13" id="KW-0968">Cytoplasmic vesicle</keyword>
<evidence type="ECO:0000256" key="2">
    <source>
        <dbReference type="ARBA" id="ARBA00004347"/>
    </source>
</evidence>
<keyword evidence="10 13" id="KW-0333">Golgi apparatus</keyword>
<accession>A0A8S9YLF4</accession>
<dbReference type="OrthoDB" id="310217at2759"/>
<keyword evidence="6 13" id="KW-0813">Transport</keyword>
<organism evidence="14 15">
    <name type="scientific">Paragonimus skrjabini miyazakii</name>
    <dbReference type="NCBI Taxonomy" id="59628"/>
    <lineage>
        <taxon>Eukaryota</taxon>
        <taxon>Metazoa</taxon>
        <taxon>Spiralia</taxon>
        <taxon>Lophotrochozoa</taxon>
        <taxon>Platyhelminthes</taxon>
        <taxon>Trematoda</taxon>
        <taxon>Digenea</taxon>
        <taxon>Plagiorchiida</taxon>
        <taxon>Troglotremata</taxon>
        <taxon>Troglotrematidae</taxon>
        <taxon>Paragonimus</taxon>
    </lineage>
</organism>
<sequence length="299" mass="33686">MVDSPALLDAHYAFLLGNYNLALKLLHKTKPEDDRLRLKVDVLNYRIYIAQKKYGVVLDEVAEDTDVLEFKLLRLLALFFSSSSERSAILREVEQLISGSLNPEDDTALILAATIYLNAEMPEMALKVLHQGEDIYCNALRVQCYIALHRYDLAGKTVRRMQTADEDALPCQLATALFNLTKGGEQLQEALNIYEELKERHGSTTVILNGQAVALIGMNRWQEAETVLQEAIDLDSSNADVLVNMIMVSQHLCKPIETINRLMSQLKDANKDHLFLRDIAAKEEEFVRCAQQYAPSVCG</sequence>
<keyword evidence="8 13" id="KW-0931">ER-Golgi transport</keyword>
<keyword evidence="15" id="KW-1185">Reference proteome</keyword>
<evidence type="ECO:0000256" key="5">
    <source>
        <dbReference type="ARBA" id="ARBA00015828"/>
    </source>
</evidence>
<dbReference type="GO" id="GO:0000139">
    <property type="term" value="C:Golgi membrane"/>
    <property type="evidence" value="ECO:0007669"/>
    <property type="project" value="UniProtKB-SubCell"/>
</dbReference>
<evidence type="ECO:0000256" key="6">
    <source>
        <dbReference type="ARBA" id="ARBA00022448"/>
    </source>
</evidence>
<evidence type="ECO:0000256" key="7">
    <source>
        <dbReference type="ARBA" id="ARBA00022490"/>
    </source>
</evidence>
<evidence type="ECO:0000256" key="12">
    <source>
        <dbReference type="ARBA" id="ARBA00023329"/>
    </source>
</evidence>
<keyword evidence="7 13" id="KW-0963">Cytoplasm</keyword>
<comment type="function">
    <text evidence="13">The coatomer is a cytosolic protein complex that binds to dilysine motifs and reversibly associates with Golgi non-clathrin-coated vesicles, which further mediate biosynthetic protein transport from the ER, via the Golgi up to the trans Golgi network. The coatomer complex is required for budding from Golgi membranes, and is essential for the retrograde Golgi-to-ER transport of dilysine-tagged proteins.</text>
</comment>
<keyword evidence="9 13" id="KW-0653">Protein transport</keyword>
<dbReference type="GO" id="GO:0006890">
    <property type="term" value="P:retrograde vesicle-mediated transport, Golgi to endoplasmic reticulum"/>
    <property type="evidence" value="ECO:0007669"/>
    <property type="project" value="UniProtKB-UniRule"/>
</dbReference>